<gene>
    <name evidence="4" type="ORF">TAT_000332200</name>
    <name evidence="5" type="ORF">TAV_000332000</name>
</gene>
<evidence type="ECO:0000256" key="2">
    <source>
        <dbReference type="ARBA" id="ARBA00022840"/>
    </source>
</evidence>
<dbReference type="EMBL" id="UIVT01000004">
    <property type="protein sequence ID" value="SVP94319.1"/>
    <property type="molecule type" value="Genomic_DNA"/>
</dbReference>
<keyword evidence="2" id="KW-0067">ATP-binding</keyword>
<evidence type="ECO:0000313" key="5">
    <source>
        <dbReference type="EMBL" id="SVP95164.1"/>
    </source>
</evidence>
<dbReference type="InterPro" id="IPR003959">
    <property type="entry name" value="ATPase_AAA_core"/>
</dbReference>
<reference evidence="4" key="1">
    <citation type="submission" date="2018-07" db="EMBL/GenBank/DDBJ databases">
        <authorList>
            <person name="Quirk P.G."/>
            <person name="Krulwich T.A."/>
        </authorList>
    </citation>
    <scope>NUCLEOTIDE SEQUENCE</scope>
    <source>
        <strain evidence="4">Anand</strain>
    </source>
</reference>
<evidence type="ECO:0000256" key="1">
    <source>
        <dbReference type="ARBA" id="ARBA00022741"/>
    </source>
</evidence>
<dbReference type="EMBL" id="UIVS01000004">
    <property type="protein sequence ID" value="SVP95164.1"/>
    <property type="molecule type" value="Genomic_DNA"/>
</dbReference>
<dbReference type="GO" id="GO:0016887">
    <property type="term" value="F:ATP hydrolysis activity"/>
    <property type="evidence" value="ECO:0007669"/>
    <property type="project" value="InterPro"/>
</dbReference>
<organism evidence="4">
    <name type="scientific">Theileria annulata</name>
    <dbReference type="NCBI Taxonomy" id="5874"/>
    <lineage>
        <taxon>Eukaryota</taxon>
        <taxon>Sar</taxon>
        <taxon>Alveolata</taxon>
        <taxon>Apicomplexa</taxon>
        <taxon>Aconoidasida</taxon>
        <taxon>Piroplasmida</taxon>
        <taxon>Theileriidae</taxon>
        <taxon>Theileria</taxon>
    </lineage>
</organism>
<dbReference type="InterPro" id="IPR027417">
    <property type="entry name" value="P-loop_NTPase"/>
</dbReference>
<proteinExistence type="predicted"/>
<accession>A0A3B0N8W3</accession>
<dbReference type="Pfam" id="PF00004">
    <property type="entry name" value="AAA"/>
    <property type="match status" value="1"/>
</dbReference>
<evidence type="ECO:0000259" key="3">
    <source>
        <dbReference type="Pfam" id="PF00004"/>
    </source>
</evidence>
<name>A0A3B0N8W3_THEAN</name>
<dbReference type="Gene3D" id="3.40.50.300">
    <property type="entry name" value="P-loop containing nucleotide triphosphate hydrolases"/>
    <property type="match status" value="1"/>
</dbReference>
<dbReference type="PANTHER" id="PTHR23077:SF171">
    <property type="entry name" value="NUCLEAR VALOSIN-CONTAINING PROTEIN-LIKE"/>
    <property type="match status" value="1"/>
</dbReference>
<feature type="domain" description="ATPase AAA-type core" evidence="3">
    <location>
        <begin position="291"/>
        <end position="420"/>
    </location>
</feature>
<dbReference type="GO" id="GO:0005524">
    <property type="term" value="F:ATP binding"/>
    <property type="evidence" value="ECO:0007669"/>
    <property type="project" value="UniProtKB-KW"/>
</dbReference>
<keyword evidence="1" id="KW-0547">Nucleotide-binding</keyword>
<dbReference type="VEuPathDB" id="PiroplasmaDB:TA08135"/>
<evidence type="ECO:0000313" key="4">
    <source>
        <dbReference type="EMBL" id="SVP94319.1"/>
    </source>
</evidence>
<dbReference type="SUPFAM" id="SSF52540">
    <property type="entry name" value="P-loop containing nucleoside triphosphate hydrolases"/>
    <property type="match status" value="1"/>
</dbReference>
<dbReference type="AlphaFoldDB" id="A0A3B0N8W3"/>
<protein>
    <submittedName>
        <fullName evidence="4">ATPase family associated with various cellular activities (AAA), putative</fullName>
    </submittedName>
</protein>
<dbReference type="PANTHER" id="PTHR23077">
    <property type="entry name" value="AAA-FAMILY ATPASE"/>
    <property type="match status" value="1"/>
</dbReference>
<sequence length="445" mass="51635">MGTFAEIELPKGYTVAFLYDFLKKSGVPVSLINLKVFRSAYNSCNFTHFHVFIGDSLSFLDKFLSEHLKKSNTFKHSFIIFDKFDLWPSCSSEYQVNKLDDNNSKSEHNRNNRVKSNNPYVKLLRLSEGVEERVEKCRINWVYKFLYWIRFSVLYLLEEQQEHNLVCLCLYGDPFNSKPFYNDIFTQKFLLKEFINFIAELNIIEHFEGNLEEIGNKKEQVDESPKYNIEVVKRISELLDTYKPKDSNTNIDINGHQKSVYDKIDKDIRILNLYIPFEVDIKSLELGRVTLICGPESSGKTVLLRSIAKSWYHLNNSNHTTVELDYREDNTTAESCGYVINIDYNELLSELVGVSELYLKNIFVKAKYNKPCLVVFDGIECLLTKVNIEEERQVAVTVANILLNQLYNLDIDIKFLTSTSGDTDISKLHSSFLNIVDTLIVLHKS</sequence>
<dbReference type="InterPro" id="IPR050168">
    <property type="entry name" value="AAA_ATPase_domain"/>
</dbReference>